<accession>A0A7I9VHY1</accession>
<dbReference type="EMBL" id="BJTG01000002">
    <property type="protein sequence ID" value="GEJ56001.1"/>
    <property type="molecule type" value="Genomic_DNA"/>
</dbReference>
<comment type="caution">
    <text evidence="2">The sequence shown here is derived from an EMBL/GenBank/DDBJ whole genome shotgun (WGS) entry which is preliminary data.</text>
</comment>
<name>A0A7I9VHY1_9BACT</name>
<sequence length="143" mass="15131">MTIASLWQTPHASTRRRTCPGPGAGTSRSTSSSAPPAFATWTARILAMAPLAWRRSGPARRRAADLARPGSARDPHALPAGSRPAPERDPVADPVHRVSRIVQERARQARAWPSLRGPGAGNAGCTVAAGRGRTPRAPRKDLP</sequence>
<protein>
    <submittedName>
        <fullName evidence="2">Uncharacterized protein</fullName>
    </submittedName>
</protein>
<feature type="region of interest" description="Disordered" evidence="1">
    <location>
        <begin position="1"/>
        <end position="36"/>
    </location>
</feature>
<evidence type="ECO:0000256" key="1">
    <source>
        <dbReference type="SAM" id="MobiDB-lite"/>
    </source>
</evidence>
<feature type="compositionally biased region" description="Basic and acidic residues" evidence="1">
    <location>
        <begin position="85"/>
        <end position="107"/>
    </location>
</feature>
<evidence type="ECO:0000313" key="3">
    <source>
        <dbReference type="Proteomes" id="UP000503640"/>
    </source>
</evidence>
<keyword evidence="3" id="KW-1185">Reference proteome</keyword>
<dbReference type="Proteomes" id="UP000503640">
    <property type="component" value="Unassembled WGS sequence"/>
</dbReference>
<feature type="compositionally biased region" description="Polar residues" evidence="1">
    <location>
        <begin position="1"/>
        <end position="12"/>
    </location>
</feature>
<feature type="compositionally biased region" description="Low complexity" evidence="1">
    <location>
        <begin position="25"/>
        <end position="36"/>
    </location>
</feature>
<dbReference type="AlphaFoldDB" id="A0A7I9VHY1"/>
<feature type="region of interest" description="Disordered" evidence="1">
    <location>
        <begin position="52"/>
        <end position="143"/>
    </location>
</feature>
<organism evidence="2 3">
    <name type="scientific">Anaeromyxobacter diazotrophicus</name>
    <dbReference type="NCBI Taxonomy" id="2590199"/>
    <lineage>
        <taxon>Bacteria</taxon>
        <taxon>Pseudomonadati</taxon>
        <taxon>Myxococcota</taxon>
        <taxon>Myxococcia</taxon>
        <taxon>Myxococcales</taxon>
        <taxon>Cystobacterineae</taxon>
        <taxon>Anaeromyxobacteraceae</taxon>
        <taxon>Anaeromyxobacter</taxon>
    </lineage>
</organism>
<reference evidence="3" key="1">
    <citation type="journal article" date="2020" name="Appl. Environ. Microbiol.">
        <title>Diazotrophic Anaeromyxobacter Isolates from Soils.</title>
        <authorList>
            <person name="Masuda Y."/>
            <person name="Yamanaka H."/>
            <person name="Xu Z.X."/>
            <person name="Shiratori Y."/>
            <person name="Aono T."/>
            <person name="Amachi S."/>
            <person name="Senoo K."/>
            <person name="Itoh H."/>
        </authorList>
    </citation>
    <scope>NUCLEOTIDE SEQUENCE [LARGE SCALE GENOMIC DNA]</scope>
    <source>
        <strain evidence="3">R267</strain>
    </source>
</reference>
<evidence type="ECO:0000313" key="2">
    <source>
        <dbReference type="EMBL" id="GEJ56001.1"/>
    </source>
</evidence>
<proteinExistence type="predicted"/>
<gene>
    <name evidence="2" type="ORF">AMYX_07420</name>
</gene>